<organism evidence="5 6">
    <name type="scientific">Terriglobus roseus</name>
    <dbReference type="NCBI Taxonomy" id="392734"/>
    <lineage>
        <taxon>Bacteria</taxon>
        <taxon>Pseudomonadati</taxon>
        <taxon>Acidobacteriota</taxon>
        <taxon>Terriglobia</taxon>
        <taxon>Terriglobales</taxon>
        <taxon>Acidobacteriaceae</taxon>
        <taxon>Terriglobus</taxon>
    </lineage>
</organism>
<protein>
    <submittedName>
        <fullName evidence="5">ArsR family transcriptional regulator</fullName>
    </submittedName>
</protein>
<dbReference type="InterPro" id="IPR036388">
    <property type="entry name" value="WH-like_DNA-bd_sf"/>
</dbReference>
<dbReference type="PANTHER" id="PTHR33154">
    <property type="entry name" value="TRANSCRIPTIONAL REGULATOR, ARSR FAMILY"/>
    <property type="match status" value="1"/>
</dbReference>
<evidence type="ECO:0000313" key="5">
    <source>
        <dbReference type="EMBL" id="SDF28606.1"/>
    </source>
</evidence>
<evidence type="ECO:0000256" key="3">
    <source>
        <dbReference type="ARBA" id="ARBA00023163"/>
    </source>
</evidence>
<keyword evidence="1" id="KW-0805">Transcription regulation</keyword>
<dbReference type="InterPro" id="IPR051081">
    <property type="entry name" value="HTH_MetalResp_TranReg"/>
</dbReference>
<dbReference type="EMBL" id="LT629690">
    <property type="protein sequence ID" value="SDF28606.1"/>
    <property type="molecule type" value="Genomic_DNA"/>
</dbReference>
<keyword evidence="6" id="KW-1185">Reference proteome</keyword>
<dbReference type="AlphaFoldDB" id="A0A1G7JUJ8"/>
<name>A0A1G7JUJ8_9BACT</name>
<keyword evidence="2" id="KW-0238">DNA-binding</keyword>
<dbReference type="SUPFAM" id="SSF46785">
    <property type="entry name" value="Winged helix' DNA-binding domain"/>
    <property type="match status" value="1"/>
</dbReference>
<evidence type="ECO:0000313" key="6">
    <source>
        <dbReference type="Proteomes" id="UP000182427"/>
    </source>
</evidence>
<dbReference type="InterPro" id="IPR011991">
    <property type="entry name" value="ArsR-like_HTH"/>
</dbReference>
<dbReference type="NCBIfam" id="NF033788">
    <property type="entry name" value="HTH_metalloreg"/>
    <property type="match status" value="1"/>
</dbReference>
<dbReference type="PROSITE" id="PS50987">
    <property type="entry name" value="HTH_ARSR_2"/>
    <property type="match status" value="1"/>
</dbReference>
<dbReference type="SMART" id="SM00418">
    <property type="entry name" value="HTH_ARSR"/>
    <property type="match status" value="1"/>
</dbReference>
<dbReference type="CDD" id="cd00090">
    <property type="entry name" value="HTH_ARSR"/>
    <property type="match status" value="1"/>
</dbReference>
<reference evidence="5 6" key="1">
    <citation type="submission" date="2016-10" db="EMBL/GenBank/DDBJ databases">
        <authorList>
            <person name="de Groot N.N."/>
        </authorList>
    </citation>
    <scope>NUCLEOTIDE SEQUENCE [LARGE SCALE GENOMIC DNA]</scope>
    <source>
        <strain evidence="5 6">GAS232</strain>
    </source>
</reference>
<dbReference type="InterPro" id="IPR001845">
    <property type="entry name" value="HTH_ArsR_DNA-bd_dom"/>
</dbReference>
<dbReference type="PANTHER" id="PTHR33154:SF33">
    <property type="entry name" value="TRANSCRIPTIONAL REPRESSOR SDPR"/>
    <property type="match status" value="1"/>
</dbReference>
<evidence type="ECO:0000256" key="2">
    <source>
        <dbReference type="ARBA" id="ARBA00023125"/>
    </source>
</evidence>
<evidence type="ECO:0000259" key="4">
    <source>
        <dbReference type="PROSITE" id="PS50987"/>
    </source>
</evidence>
<dbReference type="GO" id="GO:0003677">
    <property type="term" value="F:DNA binding"/>
    <property type="evidence" value="ECO:0007669"/>
    <property type="project" value="UniProtKB-KW"/>
</dbReference>
<proteinExistence type="predicted"/>
<gene>
    <name evidence="5" type="ORF">SAMN05444167_1954</name>
</gene>
<dbReference type="Pfam" id="PF12840">
    <property type="entry name" value="HTH_20"/>
    <property type="match status" value="1"/>
</dbReference>
<evidence type="ECO:0000256" key="1">
    <source>
        <dbReference type="ARBA" id="ARBA00023015"/>
    </source>
</evidence>
<keyword evidence="3" id="KW-0804">Transcription</keyword>
<dbReference type="Gene3D" id="1.10.10.10">
    <property type="entry name" value="Winged helix-like DNA-binding domain superfamily/Winged helix DNA-binding domain"/>
    <property type="match status" value="1"/>
</dbReference>
<dbReference type="Proteomes" id="UP000182427">
    <property type="component" value="Chromosome I"/>
</dbReference>
<dbReference type="InterPro" id="IPR036390">
    <property type="entry name" value="WH_DNA-bd_sf"/>
</dbReference>
<accession>A0A1G7JUJ8</accession>
<sequence>MRQNSWIQEFTILEHFAWLARLIGVNAVKENEATLIAKALGDPNRFSIYRQIAEGDETYCGEVCNKHTLSPGTVSHHLKILTDLGLITSRKEGLNVYYRSIPEKFSSYLAYLQNLNRK</sequence>
<dbReference type="GO" id="GO:0003700">
    <property type="term" value="F:DNA-binding transcription factor activity"/>
    <property type="evidence" value="ECO:0007669"/>
    <property type="project" value="InterPro"/>
</dbReference>
<feature type="domain" description="HTH arsR-type" evidence="4">
    <location>
        <begin position="25"/>
        <end position="118"/>
    </location>
</feature>